<name>A0A816IT41_BRANA</name>
<dbReference type="Proteomes" id="UP001295469">
    <property type="component" value="Chromosome C09"/>
</dbReference>
<dbReference type="AlphaFoldDB" id="A0A816IT41"/>
<organism evidence="1">
    <name type="scientific">Brassica napus</name>
    <name type="common">Rape</name>
    <dbReference type="NCBI Taxonomy" id="3708"/>
    <lineage>
        <taxon>Eukaryota</taxon>
        <taxon>Viridiplantae</taxon>
        <taxon>Streptophyta</taxon>
        <taxon>Embryophyta</taxon>
        <taxon>Tracheophyta</taxon>
        <taxon>Spermatophyta</taxon>
        <taxon>Magnoliopsida</taxon>
        <taxon>eudicotyledons</taxon>
        <taxon>Gunneridae</taxon>
        <taxon>Pentapetalae</taxon>
        <taxon>rosids</taxon>
        <taxon>malvids</taxon>
        <taxon>Brassicales</taxon>
        <taxon>Brassicaceae</taxon>
        <taxon>Brassiceae</taxon>
        <taxon>Brassica</taxon>
    </lineage>
</organism>
<evidence type="ECO:0000313" key="1">
    <source>
        <dbReference type="EMBL" id="CAF1716501.1"/>
    </source>
</evidence>
<proteinExistence type="predicted"/>
<gene>
    <name evidence="1" type="ORF">DARMORV10_C09P08470.1</name>
</gene>
<accession>A0A816IT41</accession>
<sequence length="36" mass="4416">MHKSLTFVILDSQFLFDCAYQSLDFFFFLNLMYKNK</sequence>
<protein>
    <submittedName>
        <fullName evidence="1">(rape) hypothetical protein</fullName>
    </submittedName>
</protein>
<dbReference type="EMBL" id="HG994373">
    <property type="protein sequence ID" value="CAF1716501.1"/>
    <property type="molecule type" value="Genomic_DNA"/>
</dbReference>
<reference evidence="1" key="1">
    <citation type="submission" date="2021-01" db="EMBL/GenBank/DDBJ databases">
        <authorList>
            <consortium name="Genoscope - CEA"/>
            <person name="William W."/>
        </authorList>
    </citation>
    <scope>NUCLEOTIDE SEQUENCE</scope>
</reference>